<dbReference type="Gene3D" id="3.90.550.10">
    <property type="entry name" value="Spore Coat Polysaccharide Biosynthesis Protein SpsA, Chain A"/>
    <property type="match status" value="1"/>
</dbReference>
<evidence type="ECO:0000256" key="1">
    <source>
        <dbReference type="ARBA" id="ARBA00006739"/>
    </source>
</evidence>
<dbReference type="PANTHER" id="PTHR43179:SF12">
    <property type="entry name" value="GALACTOFURANOSYLTRANSFERASE GLFT2"/>
    <property type="match status" value="1"/>
</dbReference>
<dbReference type="OrthoDB" id="1326385at2"/>
<evidence type="ECO:0000313" key="5">
    <source>
        <dbReference type="EMBL" id="TRO63899.1"/>
    </source>
</evidence>
<dbReference type="PANTHER" id="PTHR43179">
    <property type="entry name" value="RHAMNOSYLTRANSFERASE WBBL"/>
    <property type="match status" value="1"/>
</dbReference>
<dbReference type="EMBL" id="VHSF01000003">
    <property type="protein sequence ID" value="TRO63899.1"/>
    <property type="molecule type" value="Genomic_DNA"/>
</dbReference>
<dbReference type="SUPFAM" id="SSF53448">
    <property type="entry name" value="Nucleotide-diphospho-sugar transferases"/>
    <property type="match status" value="1"/>
</dbReference>
<evidence type="ECO:0000256" key="3">
    <source>
        <dbReference type="ARBA" id="ARBA00022679"/>
    </source>
</evidence>
<keyword evidence="2" id="KW-0328">Glycosyltransferase</keyword>
<keyword evidence="6" id="KW-1185">Reference proteome</keyword>
<comment type="similarity">
    <text evidence="1">Belongs to the glycosyltransferase 2 family.</text>
</comment>
<protein>
    <submittedName>
        <fullName evidence="5">Glycosyltransferase</fullName>
    </submittedName>
</protein>
<dbReference type="GO" id="GO:0016757">
    <property type="term" value="F:glycosyltransferase activity"/>
    <property type="evidence" value="ECO:0007669"/>
    <property type="project" value="UniProtKB-KW"/>
</dbReference>
<keyword evidence="3 5" id="KW-0808">Transferase</keyword>
<comment type="caution">
    <text evidence="5">The sequence shown here is derived from an EMBL/GenBank/DDBJ whole genome shotgun (WGS) entry which is preliminary data.</text>
</comment>
<feature type="domain" description="Glycosyltransferase 2-like" evidence="4">
    <location>
        <begin position="240"/>
        <end position="363"/>
    </location>
</feature>
<dbReference type="InterPro" id="IPR029044">
    <property type="entry name" value="Nucleotide-diphossugar_trans"/>
</dbReference>
<sequence length="516" mass="59873">MIYLKHKKGKILKSVYKDGEEISVSGKDLIKSFWELTERYPDELILWIDDEVSISISDKLEGVFHHDLIMASYSVSSQYIPDEIGYIDQLPFINPKNGVLYPTWRMSTDVGGIKGRVANRFKYLLGDIIDFGYLINSISKLGQQNSLFCYSAPELVIEPNSETLKKVNGKKELFRFVGQHYNRIRLLILFFCFIKYEHKFLFWSLVAGLIQKSWFKEDIRLENIEIKSHISQLRENSVDVIIPTMGRPKHLENILNDLKNQRFLPSKVIIVEQDPEENSNTQLGFINETDWPFQIVHHFIHRTGACNARNLAMRNIEANHIFFADDDIRFSEDLLIKAVTELNRLGIGALNLNCILPGDKTVFTKIKQWGAFGSGTSVVRSEYALKCKFSELFEHGFGEDLDFGLQLRSKGCDVIYHPEITTIHLKAKEGGFRSVPKNQWIKEDLEPKPSPTMMILVRKYYSKQMKLGYKIELFLRFYRRQSIKKPLTYISSMKKRWQLSEKISGELLNKDSTLET</sequence>
<organism evidence="5 6">
    <name type="scientific">Christiangramia sabulilitoris</name>
    <dbReference type="NCBI Taxonomy" id="2583991"/>
    <lineage>
        <taxon>Bacteria</taxon>
        <taxon>Pseudomonadati</taxon>
        <taxon>Bacteroidota</taxon>
        <taxon>Flavobacteriia</taxon>
        <taxon>Flavobacteriales</taxon>
        <taxon>Flavobacteriaceae</taxon>
        <taxon>Christiangramia</taxon>
    </lineage>
</organism>
<dbReference type="AlphaFoldDB" id="A0A550HYT6"/>
<dbReference type="InterPro" id="IPR001173">
    <property type="entry name" value="Glyco_trans_2-like"/>
</dbReference>
<proteinExistence type="inferred from homology"/>
<accession>A0A550HYT6</accession>
<evidence type="ECO:0000313" key="6">
    <source>
        <dbReference type="Proteomes" id="UP000315131"/>
    </source>
</evidence>
<evidence type="ECO:0000256" key="2">
    <source>
        <dbReference type="ARBA" id="ARBA00022676"/>
    </source>
</evidence>
<dbReference type="Pfam" id="PF00535">
    <property type="entry name" value="Glycos_transf_2"/>
    <property type="match status" value="1"/>
</dbReference>
<evidence type="ECO:0000259" key="4">
    <source>
        <dbReference type="Pfam" id="PF00535"/>
    </source>
</evidence>
<reference evidence="5 6" key="1">
    <citation type="submission" date="2019-06" db="EMBL/GenBank/DDBJ databases">
        <title>Gramella sabulilitoris sp. nov., isolated from a marine sand.</title>
        <authorList>
            <person name="Yoon J.-H."/>
        </authorList>
    </citation>
    <scope>NUCLEOTIDE SEQUENCE [LARGE SCALE GENOMIC DNA]</scope>
    <source>
        <strain evidence="5 6">HSMS-1</strain>
    </source>
</reference>
<dbReference type="RefSeq" id="WP_143411096.1">
    <property type="nucleotide sequence ID" value="NZ_VHSF01000003.1"/>
</dbReference>
<name>A0A550HYT6_9FLAO</name>
<dbReference type="Proteomes" id="UP000315131">
    <property type="component" value="Unassembled WGS sequence"/>
</dbReference>
<gene>
    <name evidence="5" type="ORF">FGM01_10330</name>
</gene>